<organism evidence="27 28">
    <name type="scientific">Pleurodeles waltl</name>
    <name type="common">Iberian ribbed newt</name>
    <dbReference type="NCBI Taxonomy" id="8319"/>
    <lineage>
        <taxon>Eukaryota</taxon>
        <taxon>Metazoa</taxon>
        <taxon>Chordata</taxon>
        <taxon>Craniata</taxon>
        <taxon>Vertebrata</taxon>
        <taxon>Euteleostomi</taxon>
        <taxon>Amphibia</taxon>
        <taxon>Batrachia</taxon>
        <taxon>Caudata</taxon>
        <taxon>Salamandroidea</taxon>
        <taxon>Salamandridae</taxon>
        <taxon>Pleurodelinae</taxon>
        <taxon>Pleurodeles</taxon>
    </lineage>
</organism>
<evidence type="ECO:0000256" key="1">
    <source>
        <dbReference type="ARBA" id="ARBA00001974"/>
    </source>
</evidence>
<feature type="compositionally biased region" description="Acidic residues" evidence="23">
    <location>
        <begin position="886"/>
        <end position="901"/>
    </location>
</feature>
<feature type="region of interest" description="Disordered" evidence="23">
    <location>
        <begin position="1771"/>
        <end position="1836"/>
    </location>
</feature>
<dbReference type="SUPFAM" id="SSF47576">
    <property type="entry name" value="Calponin-homology domain, CH-domain"/>
    <property type="match status" value="1"/>
</dbReference>
<evidence type="ECO:0000256" key="12">
    <source>
        <dbReference type="ARBA" id="ARBA00022857"/>
    </source>
</evidence>
<dbReference type="Gene3D" id="2.10.110.10">
    <property type="entry name" value="Cysteine Rich Protein"/>
    <property type="match status" value="1"/>
</dbReference>
<dbReference type="GO" id="GO:0005634">
    <property type="term" value="C:nucleus"/>
    <property type="evidence" value="ECO:0007669"/>
    <property type="project" value="UniProtKB-SubCell"/>
</dbReference>
<evidence type="ECO:0000256" key="6">
    <source>
        <dbReference type="ARBA" id="ARBA00022483"/>
    </source>
</evidence>
<feature type="compositionally biased region" description="Acidic residues" evidence="23">
    <location>
        <begin position="852"/>
        <end position="861"/>
    </location>
</feature>
<dbReference type="Pfam" id="PF00307">
    <property type="entry name" value="CH"/>
    <property type="match status" value="1"/>
</dbReference>
<dbReference type="Gene3D" id="1.10.418.10">
    <property type="entry name" value="Calponin-like domain"/>
    <property type="match status" value="1"/>
</dbReference>
<feature type="region of interest" description="Disordered" evidence="23">
    <location>
        <begin position="1325"/>
        <end position="1357"/>
    </location>
</feature>
<gene>
    <name evidence="27" type="ORF">NDU88_006538</name>
</gene>
<keyword evidence="12" id="KW-0521">NADP</keyword>
<feature type="region of interest" description="Disordered" evidence="23">
    <location>
        <begin position="1629"/>
        <end position="1654"/>
    </location>
</feature>
<feature type="compositionally biased region" description="Basic and acidic residues" evidence="23">
    <location>
        <begin position="1814"/>
        <end position="1823"/>
    </location>
</feature>
<feature type="region of interest" description="Disordered" evidence="23">
    <location>
        <begin position="1114"/>
        <end position="1135"/>
    </location>
</feature>
<evidence type="ECO:0000259" key="25">
    <source>
        <dbReference type="PROSITE" id="PS50023"/>
    </source>
</evidence>
<dbReference type="PANTHER" id="PTHR23167">
    <property type="entry name" value="CALPONIN HOMOLOGY DOMAIN-CONTAINING PROTEIN DDB_G0272472-RELATED"/>
    <property type="match status" value="1"/>
</dbReference>
<reference evidence="27" key="1">
    <citation type="journal article" date="2022" name="bioRxiv">
        <title>Sequencing and chromosome-scale assembly of the giantPleurodeles waltlgenome.</title>
        <authorList>
            <person name="Brown T."/>
            <person name="Elewa A."/>
            <person name="Iarovenko S."/>
            <person name="Subramanian E."/>
            <person name="Araus A.J."/>
            <person name="Petzold A."/>
            <person name="Susuki M."/>
            <person name="Suzuki K.-i.T."/>
            <person name="Hayashi T."/>
            <person name="Toyoda A."/>
            <person name="Oliveira C."/>
            <person name="Osipova E."/>
            <person name="Leigh N.D."/>
            <person name="Simon A."/>
            <person name="Yun M.H."/>
        </authorList>
    </citation>
    <scope>NUCLEOTIDE SEQUENCE</scope>
    <source>
        <strain evidence="27">20211129_DDA</strain>
        <tissue evidence="27">Liver</tissue>
    </source>
</reference>
<keyword evidence="7" id="KW-0963">Cytoplasm</keyword>
<evidence type="ECO:0000256" key="8">
    <source>
        <dbReference type="ARBA" id="ARBA00022630"/>
    </source>
</evidence>
<dbReference type="FunFam" id="2.10.110.10:FF:000043">
    <property type="entry name" value="protein-methionine sulfoxide oxidase MICAL3 isoform X2"/>
    <property type="match status" value="1"/>
</dbReference>
<keyword evidence="9 21" id="KW-0479">Metal-binding</keyword>
<dbReference type="SMART" id="SM00033">
    <property type="entry name" value="CH"/>
    <property type="match status" value="1"/>
</dbReference>
<feature type="compositionally biased region" description="Polar residues" evidence="23">
    <location>
        <begin position="1325"/>
        <end position="1336"/>
    </location>
</feature>
<feature type="region of interest" description="Disordered" evidence="23">
    <location>
        <begin position="1849"/>
        <end position="1889"/>
    </location>
</feature>
<feature type="compositionally biased region" description="Basic and acidic residues" evidence="23">
    <location>
        <begin position="917"/>
        <end position="939"/>
    </location>
</feature>
<feature type="compositionally biased region" description="Basic and acidic residues" evidence="23">
    <location>
        <begin position="1499"/>
        <end position="1514"/>
    </location>
</feature>
<dbReference type="Proteomes" id="UP001066276">
    <property type="component" value="Chromosome 4_2"/>
</dbReference>
<evidence type="ECO:0000259" key="26">
    <source>
        <dbReference type="PROSITE" id="PS51848"/>
    </source>
</evidence>
<feature type="region of interest" description="Disordered" evidence="23">
    <location>
        <begin position="776"/>
        <end position="800"/>
    </location>
</feature>
<evidence type="ECO:0000313" key="28">
    <source>
        <dbReference type="Proteomes" id="UP001066276"/>
    </source>
</evidence>
<dbReference type="Gene3D" id="3.50.50.60">
    <property type="entry name" value="FAD/NAD(P)-binding domain"/>
    <property type="match status" value="1"/>
</dbReference>
<keyword evidence="17" id="KW-0009">Actin-binding</keyword>
<keyword evidence="8" id="KW-0285">Flavoprotein</keyword>
<dbReference type="InterPro" id="IPR036872">
    <property type="entry name" value="CH_dom_sf"/>
</dbReference>
<accession>A0AAV7SPU3</accession>
<feature type="compositionally biased region" description="Basic and acidic residues" evidence="23">
    <location>
        <begin position="617"/>
        <end position="627"/>
    </location>
</feature>
<dbReference type="InterPro" id="IPR057494">
    <property type="entry name" value="Rossman_Mical"/>
</dbReference>
<dbReference type="GO" id="GO:0120501">
    <property type="term" value="F:F-actin monooxygenase activity"/>
    <property type="evidence" value="ECO:0007669"/>
    <property type="project" value="UniProtKB-EC"/>
</dbReference>
<dbReference type="SUPFAM" id="SSF51905">
    <property type="entry name" value="FAD/NAD(P)-binding domain"/>
    <property type="match status" value="1"/>
</dbReference>
<evidence type="ECO:0000256" key="3">
    <source>
        <dbReference type="ARBA" id="ARBA00004245"/>
    </source>
</evidence>
<dbReference type="InterPro" id="IPR050540">
    <property type="entry name" value="F-actin_Monoox_Mical"/>
</dbReference>
<evidence type="ECO:0000256" key="23">
    <source>
        <dbReference type="SAM" id="MobiDB-lite"/>
    </source>
</evidence>
<dbReference type="Pfam" id="PF00412">
    <property type="entry name" value="LIM"/>
    <property type="match status" value="1"/>
</dbReference>
<comment type="catalytic activity">
    <reaction evidence="20">
        <text>L-methionyl-[F-actin] + NADPH + O2 + H(+) = L-methionyl-(R)-S-oxide-[F-actin] + NADP(+) + H2O</text>
        <dbReference type="Rhea" id="RHEA:51308"/>
        <dbReference type="Rhea" id="RHEA-COMP:12953"/>
        <dbReference type="Rhea" id="RHEA-COMP:12956"/>
        <dbReference type="ChEBI" id="CHEBI:15377"/>
        <dbReference type="ChEBI" id="CHEBI:15378"/>
        <dbReference type="ChEBI" id="CHEBI:15379"/>
        <dbReference type="ChEBI" id="CHEBI:16044"/>
        <dbReference type="ChEBI" id="CHEBI:45764"/>
        <dbReference type="ChEBI" id="CHEBI:57783"/>
        <dbReference type="ChEBI" id="CHEBI:58349"/>
        <dbReference type="EC" id="1.14.13.225"/>
    </reaction>
</comment>
<dbReference type="CDD" id="cd09439">
    <property type="entry name" value="LIM_Mical"/>
    <property type="match status" value="1"/>
</dbReference>
<dbReference type="PROSITE" id="PS50023">
    <property type="entry name" value="LIM_DOMAIN_2"/>
    <property type="match status" value="1"/>
</dbReference>
<evidence type="ECO:0000256" key="5">
    <source>
        <dbReference type="ARBA" id="ARBA00012709"/>
    </source>
</evidence>
<dbReference type="FunFam" id="3.50.50.60:FF:000004">
    <property type="entry name" value="protein-methionine sulfoxide oxidase MICAL2 isoform X1"/>
    <property type="match status" value="1"/>
</dbReference>
<dbReference type="SUPFAM" id="SSF57716">
    <property type="entry name" value="Glucocorticoid receptor-like (DNA-binding domain)"/>
    <property type="match status" value="1"/>
</dbReference>
<feature type="region of interest" description="Disordered" evidence="23">
    <location>
        <begin position="610"/>
        <end position="648"/>
    </location>
</feature>
<evidence type="ECO:0000256" key="14">
    <source>
        <dbReference type="ARBA" id="ARBA00023033"/>
    </source>
</evidence>
<feature type="compositionally biased region" description="Acidic residues" evidence="23">
    <location>
        <begin position="947"/>
        <end position="965"/>
    </location>
</feature>
<name>A0AAV7SPU3_PLEWA</name>
<dbReference type="InterPro" id="IPR001715">
    <property type="entry name" value="CH_dom"/>
</dbReference>
<evidence type="ECO:0000256" key="19">
    <source>
        <dbReference type="ARBA" id="ARBA00023242"/>
    </source>
</evidence>
<keyword evidence="19" id="KW-0539">Nucleus</keyword>
<evidence type="ECO:0000256" key="15">
    <source>
        <dbReference type="ARBA" id="ARBA00023038"/>
    </source>
</evidence>
<evidence type="ECO:0000256" key="4">
    <source>
        <dbReference type="ARBA" id="ARBA00008223"/>
    </source>
</evidence>
<keyword evidence="28" id="KW-1185">Reference proteome</keyword>
<dbReference type="PROSITE" id="PS00478">
    <property type="entry name" value="LIM_DOMAIN_1"/>
    <property type="match status" value="1"/>
</dbReference>
<evidence type="ECO:0000256" key="2">
    <source>
        <dbReference type="ARBA" id="ARBA00004123"/>
    </source>
</evidence>
<feature type="compositionally biased region" description="Acidic residues" evidence="23">
    <location>
        <begin position="989"/>
        <end position="1009"/>
    </location>
</feature>
<evidence type="ECO:0000259" key="24">
    <source>
        <dbReference type="PROSITE" id="PS50021"/>
    </source>
</evidence>
<feature type="compositionally biased region" description="Low complexity" evidence="23">
    <location>
        <begin position="1515"/>
        <end position="1526"/>
    </location>
</feature>
<evidence type="ECO:0000256" key="22">
    <source>
        <dbReference type="SAM" id="Coils"/>
    </source>
</evidence>
<feature type="coiled-coil region" evidence="22">
    <location>
        <begin position="1973"/>
        <end position="2000"/>
    </location>
</feature>
<feature type="compositionally biased region" description="Pro residues" evidence="23">
    <location>
        <begin position="1548"/>
        <end position="1558"/>
    </location>
</feature>
<dbReference type="PANTHER" id="PTHR23167:SF51">
    <property type="entry name" value="[F-ACTIN]-MONOOXYGENASE MICAL3"/>
    <property type="match status" value="1"/>
</dbReference>
<keyword evidence="10" id="KW-0274">FAD</keyword>
<feature type="compositionally biased region" description="Basic residues" evidence="23">
    <location>
        <begin position="1795"/>
        <end position="1813"/>
    </location>
</feature>
<dbReference type="SMART" id="SM01203">
    <property type="entry name" value="DUF3585"/>
    <property type="match status" value="1"/>
</dbReference>
<feature type="compositionally biased region" description="Polar residues" evidence="23">
    <location>
        <begin position="1637"/>
        <end position="1647"/>
    </location>
</feature>
<comment type="similarity">
    <text evidence="4">Belongs to the Mical family.</text>
</comment>
<protein>
    <recommendedName>
        <fullName evidence="5">F-actin monooxygenase</fullName>
        <ecNumber evidence="5">1.14.13.225</ecNumber>
    </recommendedName>
</protein>
<sequence>MVLVFQNDILVSGENKELHDVLLCEVLKLLEETGLTVEVAKGAGPCGLRTAIDLSLLGAKVVVVEKRDAFSRNNVLHLWPFTINDLRGLGAKKFHGKFCAGAIDHISIRQLQLILLKVALILGIEIHVGVEFQGLIEPPEDQENRRIGWRAEVHPKTHTVSEYEFDVIIGADGRRNTLEGFRRKEFRGKLAIAITANFINRNTTAEAKVEEISGVAFIFNQKFFQDLREATGVDLENIVYYKDDTHYFVMTAKKQSLLEKGVILHDYADTELLLSRANVDQEALLSYAREAADFSTNQQLPSLDFAINHYGQPDVAMFDFTCMYASENAALVRERNGHRLLVALVGDSLLEPFWPMGTGIARGFLAAMDSAWMVRSWSLGANPLEVLAERESIYRLLPQTTPENVNKNFSQYSIDPSTRYPNISVHVLRPNQVRHLYNTNELKDFQVEMENLVNSRTPRLGRNESVARSSKLLGWCQKLTEGYAGVNVTDLTMSWKSGLALCAIIHKCRPDLIDFDSLDERCVEKTNQLAFDIAEKEFGISPIMTGKEMASVGEPDKLSMVMYLTQFYEMFKDSVSAGDNLDLNVEEKAALIASTKSPISFFSKLGQTISRKRTPKDKKEKESEGAGKRRKTSQSEDDEVPRSFREERPTLVSALTERRIDAAIGNQNKVKSMATQLLAKFEENAPAPNTGLRRQCSFRKEFPQNIGGSDVCYFCGKRVYVMERLSAEAKFFHRSCFKCDYCNATLRLSSYAYDLEDGKFYCKPHYCYRLSGYGQRKRPAAPSQLGKENKGPLKDPMATEETGRKITITASADRSPACNVNGVEDHSLAKRLRGTPERIELENYRVSLQREEELEEVPEETLAEHNLSSVLDQRTEQDAASSSSESEMEEEDEEEEDDEEGQPQAPSSDLGGVPWKEAVRIHALLKGEEEGNNEAEKAPESGVLVEENGEEDEEVEDEEDDESSEAPDHSSPRHEAVRAWLESVPGAPCEEEGAEDEVGTGNAEAEDTAGGDGNTCADLGDDDIPSDAEAEERLHHLEELKPDVEEGAAANVAGRKDPSKATDSVWLPNLEFNVLAPPGASFSIESTETSQDLKDVVSLAQFVKSPEERFFPEPFLPQDSHIADPEVKSPSALNSPIRSRLVSLEEATIPRPFTHQPFKSTPSSSTVASPTTTSPLASPVAISILSPTVSSNPLTPTAASRTLPLIVASSPVACPVDARPLAPHLVAASPLVSPADTSPLKAHVAASLFAPKEASPFASSVASSLLSPNASSPLSSPGITSPLASPAGTSPITSLDAISHVAPSISRSPLLPPVSTSPLASYVLTPSQPSSVDTTPQPSPVATGPVPGHWPVRSQPLPSTDLSAHTTDKFPVCLQPTAVITSTPLLKLAITSQVGEHDRLASPSAEEALKRNDLIEEFWMKSAEIRRSLGLTPVDRSKSFSITSVEVTPVRSNATPSVQDASVLEEHNVTSVRPRAASHRISAPQLVDEKISPLTPKSPSEKELRSSNGEKKDLSSSSGLGLNWSSCNTRTMASDSFNTSDSTMLTPPSSPPPPPPQNEEPATLRRKAPKGSLQNNFESKLSPASPPLALARKSSTDTRESAQLQREDLRKSFVESVDEIPFADDVEDTYDDRTEDSSFNEQFFTPPTSRPVRLHMPFPKENGESLDMNHQKKRLLPTVSLEAKELAEERMRAREKSVKSQALRDALALQLCKMKELELAAAATSAHVTASVSQTPSVKTSVGSIKTKELISDSPKPWVFKASEAPTLKHELANDRFLSPPAEGSVTSSDGSTGKSKKRASLFSPRKNKKEKKSKNDSSKLSDKLVPTPDEATKPRSLWKTVFSGYKKDKKKKQQLQQQPDDQSCHSTPSSSTTVDSGKAKASAVGKRSDLHLRRHLSFSEDSDLSSDDVLERSSQRSKRESVYVPHALAFKRSYSTKKAYTEEELSAKLTRRVQKAARRQAKQEELKRLHRAQIIQRQLEQVEEKQRQLEERGVAVEKALRGEAGMGKKDDPKLMQEWFKLVQEKNALVRYESELMIFARELELEDRQSRLQQELRERMAVEDHLKTEKELTEEKKILNEMLDVVEQRDALVALLEEQRLQEKEEDKDLESVMLTKGFNLNWS</sequence>
<dbReference type="SMART" id="SM00132">
    <property type="entry name" value="LIM"/>
    <property type="match status" value="1"/>
</dbReference>
<proteinExistence type="inferred from homology"/>
<dbReference type="GO" id="GO:0005856">
    <property type="term" value="C:cytoskeleton"/>
    <property type="evidence" value="ECO:0007669"/>
    <property type="project" value="UniProtKB-SubCell"/>
</dbReference>
<feature type="compositionally biased region" description="Polar residues" evidence="23">
    <location>
        <begin position="1865"/>
        <end position="1876"/>
    </location>
</feature>
<feature type="compositionally biased region" description="Low complexity" evidence="23">
    <location>
        <begin position="1160"/>
        <end position="1175"/>
    </location>
</feature>
<keyword evidence="11 21" id="KW-0862">Zinc</keyword>
<evidence type="ECO:0000256" key="20">
    <source>
        <dbReference type="ARBA" id="ARBA00049522"/>
    </source>
</evidence>
<keyword evidence="6" id="KW-0268">Exocytosis</keyword>
<dbReference type="Pfam" id="PF12130">
    <property type="entry name" value="bMERB_dom"/>
    <property type="match status" value="1"/>
</dbReference>
<keyword evidence="15 21" id="KW-0440">LIM domain</keyword>
<dbReference type="EMBL" id="JANPWB010000008">
    <property type="protein sequence ID" value="KAJ1166129.1"/>
    <property type="molecule type" value="Genomic_DNA"/>
</dbReference>
<dbReference type="InterPro" id="IPR036188">
    <property type="entry name" value="FAD/NAD-bd_sf"/>
</dbReference>
<feature type="compositionally biased region" description="Basic and acidic residues" evidence="23">
    <location>
        <begin position="1594"/>
        <end position="1609"/>
    </location>
</feature>
<feature type="domain" description="BMERB" evidence="26">
    <location>
        <begin position="1963"/>
        <end position="2112"/>
    </location>
</feature>
<dbReference type="Pfam" id="PF25413">
    <property type="entry name" value="Rossman_Mical"/>
    <property type="match status" value="1"/>
</dbReference>
<comment type="cofactor">
    <cofactor evidence="1">
        <name>FAD</name>
        <dbReference type="ChEBI" id="CHEBI:57692"/>
    </cofactor>
</comment>
<keyword evidence="16 22" id="KW-0175">Coiled coil</keyword>
<dbReference type="FunFam" id="1.10.418.10:FF:000026">
    <property type="entry name" value="protein-methionine sulfoxide oxidase MICAL3 isoform X1"/>
    <property type="match status" value="1"/>
</dbReference>
<dbReference type="PROSITE" id="PS50021">
    <property type="entry name" value="CH"/>
    <property type="match status" value="1"/>
</dbReference>
<dbReference type="PROSITE" id="PS51848">
    <property type="entry name" value="BMERB"/>
    <property type="match status" value="1"/>
</dbReference>
<keyword evidence="18" id="KW-0206">Cytoskeleton</keyword>
<feature type="compositionally biased region" description="Low complexity" evidence="23">
    <location>
        <begin position="1784"/>
        <end position="1794"/>
    </location>
</feature>
<feature type="region of interest" description="Disordered" evidence="23">
    <location>
        <begin position="1468"/>
        <end position="1609"/>
    </location>
</feature>
<keyword evidence="13" id="KW-0560">Oxidoreductase</keyword>
<evidence type="ECO:0000256" key="21">
    <source>
        <dbReference type="PROSITE-ProRule" id="PRU00125"/>
    </source>
</evidence>
<feature type="compositionally biased region" description="Acidic residues" evidence="23">
    <location>
        <begin position="1019"/>
        <end position="1030"/>
    </location>
</feature>
<evidence type="ECO:0000256" key="16">
    <source>
        <dbReference type="ARBA" id="ARBA00023054"/>
    </source>
</evidence>
<feature type="domain" description="Calponin-homology (CH)" evidence="24">
    <location>
        <begin position="466"/>
        <end position="572"/>
    </location>
</feature>
<dbReference type="EC" id="1.14.13.225" evidence="5"/>
<evidence type="ECO:0000256" key="11">
    <source>
        <dbReference type="ARBA" id="ARBA00022833"/>
    </source>
</evidence>
<feature type="domain" description="LIM zinc-binding" evidence="25">
    <location>
        <begin position="710"/>
        <end position="772"/>
    </location>
</feature>
<feature type="region of interest" description="Disordered" evidence="23">
    <location>
        <begin position="851"/>
        <end position="1063"/>
    </location>
</feature>
<dbReference type="GO" id="GO:0006887">
    <property type="term" value="P:exocytosis"/>
    <property type="evidence" value="ECO:0007669"/>
    <property type="project" value="UniProtKB-KW"/>
</dbReference>
<comment type="caution">
    <text evidence="27">The sequence shown here is derived from an EMBL/GenBank/DDBJ whole genome shotgun (WGS) entry which is preliminary data.</text>
</comment>
<feature type="compositionally biased region" description="Basic and acidic residues" evidence="23">
    <location>
        <begin position="966"/>
        <end position="977"/>
    </location>
</feature>
<feature type="compositionally biased region" description="Basic and acidic residues" evidence="23">
    <location>
        <begin position="1031"/>
        <end position="1044"/>
    </location>
</feature>
<evidence type="ECO:0000256" key="9">
    <source>
        <dbReference type="ARBA" id="ARBA00022723"/>
    </source>
</evidence>
<feature type="region of interest" description="Disordered" evidence="23">
    <location>
        <begin position="1152"/>
        <end position="1175"/>
    </location>
</feature>
<comment type="subcellular location">
    <subcellularLocation>
        <location evidence="3">Cytoplasm</location>
        <location evidence="3">Cytoskeleton</location>
    </subcellularLocation>
    <subcellularLocation>
        <location evidence="2">Nucleus</location>
    </subcellularLocation>
</comment>
<evidence type="ECO:0000256" key="10">
    <source>
        <dbReference type="ARBA" id="ARBA00022827"/>
    </source>
</evidence>
<keyword evidence="14" id="KW-0503">Monooxygenase</keyword>
<dbReference type="InterPro" id="IPR022735">
    <property type="entry name" value="bMERB_dom"/>
</dbReference>
<evidence type="ECO:0000256" key="7">
    <source>
        <dbReference type="ARBA" id="ARBA00022490"/>
    </source>
</evidence>
<dbReference type="GO" id="GO:0046872">
    <property type="term" value="F:metal ion binding"/>
    <property type="evidence" value="ECO:0007669"/>
    <property type="project" value="UniProtKB-KW"/>
</dbReference>
<dbReference type="GO" id="GO:0003779">
    <property type="term" value="F:actin binding"/>
    <property type="evidence" value="ECO:0007669"/>
    <property type="project" value="UniProtKB-KW"/>
</dbReference>
<feature type="coiled-coil region" evidence="22">
    <location>
        <begin position="2062"/>
        <end position="2089"/>
    </location>
</feature>
<evidence type="ECO:0000256" key="18">
    <source>
        <dbReference type="ARBA" id="ARBA00023212"/>
    </source>
</evidence>
<dbReference type="CDD" id="cd21251">
    <property type="entry name" value="CH_MICAL3"/>
    <property type="match status" value="1"/>
</dbReference>
<feature type="compositionally biased region" description="Polar residues" evidence="23">
    <location>
        <begin position="1527"/>
        <end position="1546"/>
    </location>
</feature>
<evidence type="ECO:0000256" key="13">
    <source>
        <dbReference type="ARBA" id="ARBA00023002"/>
    </source>
</evidence>
<evidence type="ECO:0000313" key="27">
    <source>
        <dbReference type="EMBL" id="KAJ1166129.1"/>
    </source>
</evidence>
<evidence type="ECO:0000256" key="17">
    <source>
        <dbReference type="ARBA" id="ARBA00023203"/>
    </source>
</evidence>
<dbReference type="InterPro" id="IPR001781">
    <property type="entry name" value="Znf_LIM"/>
</dbReference>